<dbReference type="InterPro" id="IPR000086">
    <property type="entry name" value="NUDIX_hydrolase_dom"/>
</dbReference>
<dbReference type="SUPFAM" id="SSF55811">
    <property type="entry name" value="Nudix"/>
    <property type="match status" value="1"/>
</dbReference>
<feature type="domain" description="Nudix hydrolase" evidence="1">
    <location>
        <begin position="141"/>
        <end position="292"/>
    </location>
</feature>
<dbReference type="Gene3D" id="3.90.79.10">
    <property type="entry name" value="Nucleoside Triphosphate Pyrophosphohydrolase"/>
    <property type="match status" value="1"/>
</dbReference>
<dbReference type="PROSITE" id="PS51462">
    <property type="entry name" value="NUDIX"/>
    <property type="match status" value="1"/>
</dbReference>
<dbReference type="PANTHER" id="PTHR13622">
    <property type="entry name" value="THIAMIN PYROPHOSPHOKINASE"/>
    <property type="match status" value="1"/>
</dbReference>
<name>A0A1E4TSP2_PACTA</name>
<accession>A0A1E4TSP2</accession>
<gene>
    <name evidence="2" type="ORF">PACTADRAFT_50633</name>
</gene>
<evidence type="ECO:0000313" key="2">
    <source>
        <dbReference type="EMBL" id="ODV94772.1"/>
    </source>
</evidence>
<dbReference type="FunFam" id="3.90.79.10:FF:000019">
    <property type="entry name" value="Thiamin pyrophosphokinase, putative"/>
    <property type="match status" value="1"/>
</dbReference>
<dbReference type="PANTHER" id="PTHR13622:SF8">
    <property type="entry name" value="THIAMIN PYROPHOSPHOKINASE 1"/>
    <property type="match status" value="1"/>
</dbReference>
<dbReference type="CDD" id="cd03676">
    <property type="entry name" value="NUDIX_Tnr3_like"/>
    <property type="match status" value="1"/>
</dbReference>
<dbReference type="InterPro" id="IPR015797">
    <property type="entry name" value="NUDIX_hydrolase-like_dom_sf"/>
</dbReference>
<proteinExistence type="predicted"/>
<keyword evidence="3" id="KW-1185">Reference proteome</keyword>
<evidence type="ECO:0000259" key="1">
    <source>
        <dbReference type="PROSITE" id="PS51462"/>
    </source>
</evidence>
<dbReference type="Proteomes" id="UP000094236">
    <property type="component" value="Unassembled WGS sequence"/>
</dbReference>
<reference evidence="3" key="1">
    <citation type="submission" date="2016-05" db="EMBL/GenBank/DDBJ databases">
        <title>Comparative genomics of biotechnologically important yeasts.</title>
        <authorList>
            <consortium name="DOE Joint Genome Institute"/>
            <person name="Riley R."/>
            <person name="Haridas S."/>
            <person name="Wolfe K.H."/>
            <person name="Lopes M.R."/>
            <person name="Hittinger C.T."/>
            <person name="Goker M."/>
            <person name="Salamov A."/>
            <person name="Wisecaver J."/>
            <person name="Long T.M."/>
            <person name="Aerts A.L."/>
            <person name="Barry K."/>
            <person name="Choi C."/>
            <person name="Clum A."/>
            <person name="Coughlan A.Y."/>
            <person name="Deshpande S."/>
            <person name="Douglass A.P."/>
            <person name="Hanson S.J."/>
            <person name="Klenk H.-P."/>
            <person name="Labutti K."/>
            <person name="Lapidus A."/>
            <person name="Lindquist E."/>
            <person name="Lipzen A."/>
            <person name="Meier-Kolthoff J.P."/>
            <person name="Ohm R.A."/>
            <person name="Otillar R.P."/>
            <person name="Pangilinan J."/>
            <person name="Peng Y."/>
            <person name="Rokas A."/>
            <person name="Rosa C.A."/>
            <person name="Scheuner C."/>
            <person name="Sibirny A.A."/>
            <person name="Slot J.C."/>
            <person name="Stielow J.B."/>
            <person name="Sun H."/>
            <person name="Kurtzman C.P."/>
            <person name="Blackwell M."/>
            <person name="Grigoriev I.V."/>
            <person name="Jeffries T.W."/>
        </authorList>
    </citation>
    <scope>NUCLEOTIDE SEQUENCE [LARGE SCALE GENOMIC DNA]</scope>
    <source>
        <strain evidence="3">NRRL Y-2460</strain>
    </source>
</reference>
<dbReference type="Pfam" id="PF00293">
    <property type="entry name" value="NUDIX"/>
    <property type="match status" value="1"/>
</dbReference>
<evidence type="ECO:0000313" key="3">
    <source>
        <dbReference type="Proteomes" id="UP000094236"/>
    </source>
</evidence>
<sequence>MEAESGNKKFSLVELIRKIDVLPYAHEVNRYGLFEKSTYKFLAHDGTLIGYMLPLVAERFKEHSDCVSVDEVARTVAIIPALDTIESRNLKFKEIAEAWRSMNTFNILKGWRNELYVVYNPSHTPYLLVERAFSMLLGVITYGVHINGYIPPELSEDGKLKLWVPRRSYQKPTYPGMLDNTVAGGMGYPYGVFETCVKECYEEAGLDEAYVRENIKQNGVISYIYQHEPEVYNNEFGLIQPEVEFIFDLVMKPEKIPKPTDNEVQEFYLMGIDEVLTRLANGEFKYNCAGVIIDFLIRHGYLTIGMELEYLEIVNRIHRRLPFPSI</sequence>
<dbReference type="STRING" id="669874.A0A1E4TSP2"/>
<dbReference type="InterPro" id="IPR031804">
    <property type="entry name" value="DUF4743"/>
</dbReference>
<dbReference type="EMBL" id="KV454015">
    <property type="protein sequence ID" value="ODV94772.1"/>
    <property type="molecule type" value="Genomic_DNA"/>
</dbReference>
<dbReference type="GO" id="GO:0044715">
    <property type="term" value="F:8-oxo-dGDP phosphatase activity"/>
    <property type="evidence" value="ECO:0007669"/>
    <property type="project" value="EnsemblFungi"/>
</dbReference>
<protein>
    <recommendedName>
        <fullName evidence="1">Nudix hydrolase domain-containing protein</fullName>
    </recommendedName>
</protein>
<dbReference type="OrthoDB" id="10261522at2759"/>
<dbReference type="Pfam" id="PF15916">
    <property type="entry name" value="DUF4743"/>
    <property type="match status" value="1"/>
</dbReference>
<dbReference type="AlphaFoldDB" id="A0A1E4TSP2"/>
<organism evidence="2 3">
    <name type="scientific">Pachysolen tannophilus NRRL Y-2460</name>
    <dbReference type="NCBI Taxonomy" id="669874"/>
    <lineage>
        <taxon>Eukaryota</taxon>
        <taxon>Fungi</taxon>
        <taxon>Dikarya</taxon>
        <taxon>Ascomycota</taxon>
        <taxon>Saccharomycotina</taxon>
        <taxon>Pichiomycetes</taxon>
        <taxon>Pachysolenaceae</taxon>
        <taxon>Pachysolen</taxon>
    </lineage>
</organism>